<dbReference type="RefSeq" id="WP_075806269.1">
    <property type="nucleotide sequence ID" value="NZ_MKZO01000067.1"/>
</dbReference>
<evidence type="ECO:0000256" key="1">
    <source>
        <dbReference type="SAM" id="SignalP"/>
    </source>
</evidence>
<sequence length="131" mass="14075">MKTTLGSCVAGLAYLVLAGCTSIDARTTEYVGAPHAAPTSAAQVQVLRTEPNRPHVRLGEVIVDASIEPPPPIADVEQKLREQTASIGGDAAVVVYDRIQPVATYVEGPLWNRDIRNVDGRKLKAVVIKYQ</sequence>
<feature type="signal peptide" evidence="1">
    <location>
        <begin position="1"/>
        <end position="18"/>
    </location>
</feature>
<dbReference type="EMBL" id="MKZO01000067">
    <property type="protein sequence ID" value="OLS59706.1"/>
    <property type="molecule type" value="Genomic_DNA"/>
</dbReference>
<comment type="caution">
    <text evidence="2">The sequence shown here is derived from an EMBL/GenBank/DDBJ whole genome shotgun (WGS) entry which is preliminary data.</text>
</comment>
<gene>
    <name evidence="2" type="ORF">PSEMO_56770</name>
</gene>
<dbReference type="AlphaFoldDB" id="A0A1Q9QX27"/>
<evidence type="ECO:0000313" key="2">
    <source>
        <dbReference type="EMBL" id="OLS59706.1"/>
    </source>
</evidence>
<name>A0A1Q9QX27_PSEPU</name>
<reference evidence="2 3" key="1">
    <citation type="submission" date="2016-10" db="EMBL/GenBank/DDBJ databases">
        <title>Genome Sequence of Pseudomonas putida GM4FR.</title>
        <authorList>
            <person name="Poehlein A."/>
            <person name="Wemheuer F."/>
            <person name="Hollensteiner J."/>
            <person name="Wemheuer B."/>
        </authorList>
    </citation>
    <scope>NUCLEOTIDE SEQUENCE [LARGE SCALE GENOMIC DNA]</scope>
    <source>
        <strain evidence="2 3">GM4FR</strain>
    </source>
</reference>
<keyword evidence="1" id="KW-0732">Signal</keyword>
<dbReference type="PROSITE" id="PS51257">
    <property type="entry name" value="PROKAR_LIPOPROTEIN"/>
    <property type="match status" value="1"/>
</dbReference>
<accession>A0A1Q9QX27</accession>
<evidence type="ECO:0008006" key="4">
    <source>
        <dbReference type="Google" id="ProtNLM"/>
    </source>
</evidence>
<evidence type="ECO:0000313" key="3">
    <source>
        <dbReference type="Proteomes" id="UP000186736"/>
    </source>
</evidence>
<proteinExistence type="predicted"/>
<dbReference type="OrthoDB" id="7015554at2"/>
<dbReference type="Proteomes" id="UP000186736">
    <property type="component" value="Unassembled WGS sequence"/>
</dbReference>
<protein>
    <recommendedName>
        <fullName evidence="4">Lipoprotein</fullName>
    </recommendedName>
</protein>
<organism evidence="2 3">
    <name type="scientific">Pseudomonas putida</name>
    <name type="common">Arthrobacter siderocapsulatus</name>
    <dbReference type="NCBI Taxonomy" id="303"/>
    <lineage>
        <taxon>Bacteria</taxon>
        <taxon>Pseudomonadati</taxon>
        <taxon>Pseudomonadota</taxon>
        <taxon>Gammaproteobacteria</taxon>
        <taxon>Pseudomonadales</taxon>
        <taxon>Pseudomonadaceae</taxon>
        <taxon>Pseudomonas</taxon>
    </lineage>
</organism>
<feature type="chain" id="PRO_5012593312" description="Lipoprotein" evidence="1">
    <location>
        <begin position="19"/>
        <end position="131"/>
    </location>
</feature>